<sequence>MFTCKCLTFFYAITPVHMGAGQALGVIDNPIQRERHTDHPCFAGSGIKGAFRHAARSLWAQENGLLDRVFGPEQDASDHAGAISFADAQLVAFPVRSLKGVYVYATSPLALQRLARLAAVAGVGLPSFSCGPLQDDEAVVLNKELLANEGERSRLILESYAFKPVAKEPEGFKALAQWLSENALPEGPAYAFFRNKLANDLVLLSDTQLTFFAKNATVVEPHVRINDESGTADDGGLFFTENLPPEAVMVSLTMASEERLKKGDKRDDRLRAEQVMERVRRTFDARCLQIGGDATTGRGQVLVRFHGGSA</sequence>
<accession>A0A832EEU3</accession>
<comment type="caution">
    <text evidence="3">The sequence shown here is derived from an EMBL/GenBank/DDBJ whole genome shotgun (WGS) entry which is preliminary data.</text>
</comment>
<evidence type="ECO:0000259" key="2">
    <source>
        <dbReference type="Pfam" id="PF03787"/>
    </source>
</evidence>
<dbReference type="Pfam" id="PF03787">
    <property type="entry name" value="RAMPs"/>
    <property type="match status" value="1"/>
</dbReference>
<dbReference type="EMBL" id="DSTK01000041">
    <property type="protein sequence ID" value="HFK98781.1"/>
    <property type="molecule type" value="Genomic_DNA"/>
</dbReference>
<protein>
    <submittedName>
        <fullName evidence="3">Type III-B CRISPR module RAMP protein Cmr4</fullName>
    </submittedName>
</protein>
<feature type="domain" description="CRISPR type III-associated protein" evidence="2">
    <location>
        <begin position="10"/>
        <end position="301"/>
    </location>
</feature>
<dbReference type="InterPro" id="IPR005537">
    <property type="entry name" value="RAMP_III_fam"/>
</dbReference>
<keyword evidence="1" id="KW-0051">Antiviral defense</keyword>
<evidence type="ECO:0000256" key="1">
    <source>
        <dbReference type="ARBA" id="ARBA00023118"/>
    </source>
</evidence>
<dbReference type="GO" id="GO:0051607">
    <property type="term" value="P:defense response to virus"/>
    <property type="evidence" value="ECO:0007669"/>
    <property type="project" value="UniProtKB-KW"/>
</dbReference>
<gene>
    <name evidence="3" type="primary">cmr4</name>
    <name evidence="3" type="ORF">ENS06_15830</name>
</gene>
<dbReference type="PANTHER" id="PTHR36700:SF1">
    <property type="entry name" value="CRISPR SYSTEM CMR SUBUNIT CMR4"/>
    <property type="match status" value="1"/>
</dbReference>
<dbReference type="AlphaFoldDB" id="A0A832EEU3"/>
<dbReference type="InterPro" id="IPR013410">
    <property type="entry name" value="CRISPR-assoc_RAMP_Cmr4"/>
</dbReference>
<dbReference type="NCBIfam" id="TIGR02580">
    <property type="entry name" value="cas_RAMP_Cmr4"/>
    <property type="match status" value="1"/>
</dbReference>
<evidence type="ECO:0000313" key="3">
    <source>
        <dbReference type="EMBL" id="HFK98781.1"/>
    </source>
</evidence>
<organism evidence="3">
    <name type="scientific">Desulfacinum infernum</name>
    <dbReference type="NCBI Taxonomy" id="35837"/>
    <lineage>
        <taxon>Bacteria</taxon>
        <taxon>Pseudomonadati</taxon>
        <taxon>Thermodesulfobacteriota</taxon>
        <taxon>Syntrophobacteria</taxon>
        <taxon>Syntrophobacterales</taxon>
        <taxon>Syntrophobacteraceae</taxon>
        <taxon>Desulfacinum</taxon>
    </lineage>
</organism>
<reference evidence="3" key="1">
    <citation type="journal article" date="2020" name="mSystems">
        <title>Genome- and Community-Level Interaction Insights into Carbon Utilization and Element Cycling Functions of Hydrothermarchaeota in Hydrothermal Sediment.</title>
        <authorList>
            <person name="Zhou Z."/>
            <person name="Liu Y."/>
            <person name="Xu W."/>
            <person name="Pan J."/>
            <person name="Luo Z.H."/>
            <person name="Li M."/>
        </authorList>
    </citation>
    <scope>NUCLEOTIDE SEQUENCE [LARGE SCALE GENOMIC DNA]</scope>
    <source>
        <strain evidence="3">SpSt-456</strain>
    </source>
</reference>
<dbReference type="PANTHER" id="PTHR36700">
    <property type="entry name" value="CRISPR SYSTEM CMR SUBUNIT CMR4"/>
    <property type="match status" value="1"/>
</dbReference>
<name>A0A832EEU3_9BACT</name>
<proteinExistence type="predicted"/>